<evidence type="ECO:0000313" key="4">
    <source>
        <dbReference type="Proteomes" id="UP001596977"/>
    </source>
</evidence>
<evidence type="ECO:0000256" key="2">
    <source>
        <dbReference type="SAM" id="SignalP"/>
    </source>
</evidence>
<keyword evidence="2" id="KW-0732">Signal</keyword>
<dbReference type="PROSITE" id="PS51257">
    <property type="entry name" value="PROKAR_LIPOPROTEIN"/>
    <property type="match status" value="1"/>
</dbReference>
<comment type="caution">
    <text evidence="3">The sequence shown here is derived from an EMBL/GenBank/DDBJ whole genome shotgun (WGS) entry which is preliminary data.</text>
</comment>
<sequence>MRPLPVLAAAIAAALLTACTAATPPVKPVPAPDQVPQDCPLTVTFASYAMGIDRETHDAVERLLTGVPYDRHPWGREGEVTLCVHPRTAAEKDVLLGKIQSLFPSRPRGPLSVSTSEGRAFRAPAGE</sequence>
<feature type="region of interest" description="Disordered" evidence="1">
    <location>
        <begin position="105"/>
        <end position="127"/>
    </location>
</feature>
<accession>A0ABW3HAL2</accession>
<name>A0ABW3HAL2_9SPHN</name>
<keyword evidence="4" id="KW-1185">Reference proteome</keyword>
<protein>
    <submittedName>
        <fullName evidence="3">Uncharacterized protein</fullName>
    </submittedName>
</protein>
<dbReference type="RefSeq" id="WP_264944413.1">
    <property type="nucleotide sequence ID" value="NZ_JAPDRA010000005.1"/>
</dbReference>
<dbReference type="Proteomes" id="UP001596977">
    <property type="component" value="Unassembled WGS sequence"/>
</dbReference>
<reference evidence="4" key="1">
    <citation type="journal article" date="2019" name="Int. J. Syst. Evol. Microbiol.">
        <title>The Global Catalogue of Microorganisms (GCM) 10K type strain sequencing project: providing services to taxonomists for standard genome sequencing and annotation.</title>
        <authorList>
            <consortium name="The Broad Institute Genomics Platform"/>
            <consortium name="The Broad Institute Genome Sequencing Center for Infectious Disease"/>
            <person name="Wu L."/>
            <person name="Ma J."/>
        </authorList>
    </citation>
    <scope>NUCLEOTIDE SEQUENCE [LARGE SCALE GENOMIC DNA]</scope>
    <source>
        <strain evidence="4">CCUG 62982</strain>
    </source>
</reference>
<feature type="chain" id="PRO_5045261003" evidence="2">
    <location>
        <begin position="22"/>
        <end position="127"/>
    </location>
</feature>
<organism evidence="3 4">
    <name type="scientific">Sphingomonas canadensis</name>
    <dbReference type="NCBI Taxonomy" id="1219257"/>
    <lineage>
        <taxon>Bacteria</taxon>
        <taxon>Pseudomonadati</taxon>
        <taxon>Pseudomonadota</taxon>
        <taxon>Alphaproteobacteria</taxon>
        <taxon>Sphingomonadales</taxon>
        <taxon>Sphingomonadaceae</taxon>
        <taxon>Sphingomonas</taxon>
    </lineage>
</organism>
<proteinExistence type="predicted"/>
<evidence type="ECO:0000313" key="3">
    <source>
        <dbReference type="EMBL" id="MFD0947208.1"/>
    </source>
</evidence>
<evidence type="ECO:0000256" key="1">
    <source>
        <dbReference type="SAM" id="MobiDB-lite"/>
    </source>
</evidence>
<gene>
    <name evidence="3" type="ORF">ACFQ1E_12730</name>
</gene>
<feature type="signal peptide" evidence="2">
    <location>
        <begin position="1"/>
        <end position="21"/>
    </location>
</feature>
<dbReference type="EMBL" id="JBHTJG010000005">
    <property type="protein sequence ID" value="MFD0947208.1"/>
    <property type="molecule type" value="Genomic_DNA"/>
</dbReference>